<dbReference type="OrthoDB" id="4478216at2"/>
<evidence type="ECO:0000256" key="1">
    <source>
        <dbReference type="SAM" id="Phobius"/>
    </source>
</evidence>
<comment type="caution">
    <text evidence="2">The sequence shown here is derived from an EMBL/GenBank/DDBJ whole genome shotgun (WGS) entry which is preliminary data.</text>
</comment>
<proteinExistence type="predicted"/>
<keyword evidence="1" id="KW-0472">Membrane</keyword>
<reference evidence="2 3" key="1">
    <citation type="submission" date="2018-09" db="EMBL/GenBank/DDBJ databases">
        <title>YIM 75000 draft genome.</title>
        <authorList>
            <person name="Tang S."/>
            <person name="Feng Y."/>
        </authorList>
    </citation>
    <scope>NUCLEOTIDE SEQUENCE [LARGE SCALE GENOMIC DNA]</scope>
    <source>
        <strain evidence="2 3">YIM 75000</strain>
    </source>
</reference>
<organism evidence="2 3">
    <name type="scientific">Vallicoccus soli</name>
    <dbReference type="NCBI Taxonomy" id="2339232"/>
    <lineage>
        <taxon>Bacteria</taxon>
        <taxon>Bacillati</taxon>
        <taxon>Actinomycetota</taxon>
        <taxon>Actinomycetes</taxon>
        <taxon>Motilibacterales</taxon>
        <taxon>Vallicoccaceae</taxon>
        <taxon>Vallicoccus</taxon>
    </lineage>
</organism>
<dbReference type="EMBL" id="QZEZ01000004">
    <property type="protein sequence ID" value="RJK95919.1"/>
    <property type="molecule type" value="Genomic_DNA"/>
</dbReference>
<dbReference type="RefSeq" id="WP_119950345.1">
    <property type="nucleotide sequence ID" value="NZ_QZEZ01000004.1"/>
</dbReference>
<accession>A0A3A3ZJT1</accession>
<dbReference type="AlphaFoldDB" id="A0A3A3ZJT1"/>
<keyword evidence="1" id="KW-1133">Transmembrane helix</keyword>
<evidence type="ECO:0008006" key="4">
    <source>
        <dbReference type="Google" id="ProtNLM"/>
    </source>
</evidence>
<feature type="transmembrane region" description="Helical" evidence="1">
    <location>
        <begin position="65"/>
        <end position="89"/>
    </location>
</feature>
<feature type="transmembrane region" description="Helical" evidence="1">
    <location>
        <begin position="33"/>
        <end position="53"/>
    </location>
</feature>
<protein>
    <recommendedName>
        <fullName evidence="4">Integral membrane protein</fullName>
    </recommendedName>
</protein>
<name>A0A3A3ZJT1_9ACTN</name>
<keyword evidence="1" id="KW-0812">Transmembrane</keyword>
<evidence type="ECO:0000313" key="3">
    <source>
        <dbReference type="Proteomes" id="UP000265614"/>
    </source>
</evidence>
<gene>
    <name evidence="2" type="ORF">D5H78_09975</name>
</gene>
<sequence length="90" mass="8869">MKSRLLAAVPNPAPQAPPGLGDAADTLLGWMKWGGLVAGVAGLIICAIMMMVGRRNRSSTAADGAAGIPWVLAGLTVIAFSAGLVGAVAG</sequence>
<evidence type="ECO:0000313" key="2">
    <source>
        <dbReference type="EMBL" id="RJK95919.1"/>
    </source>
</evidence>
<dbReference type="Proteomes" id="UP000265614">
    <property type="component" value="Unassembled WGS sequence"/>
</dbReference>
<keyword evidence="3" id="KW-1185">Reference proteome</keyword>